<dbReference type="Pfam" id="PF13561">
    <property type="entry name" value="adh_short_C2"/>
    <property type="match status" value="1"/>
</dbReference>
<dbReference type="PANTHER" id="PTHR43477:SF1">
    <property type="entry name" value="DIHYDROANTICAPSIN 7-DEHYDROGENASE"/>
    <property type="match status" value="1"/>
</dbReference>
<protein>
    <submittedName>
        <fullName evidence="3">SDR family oxidoreductase</fullName>
    </submittedName>
</protein>
<dbReference type="RefSeq" id="WP_278222718.1">
    <property type="nucleotide sequence ID" value="NZ_JAKZMO010000020.1"/>
</dbReference>
<dbReference type="EMBL" id="JAKZMO010000020">
    <property type="protein sequence ID" value="MDG5485320.1"/>
    <property type="molecule type" value="Genomic_DNA"/>
</dbReference>
<dbReference type="InterPro" id="IPR002347">
    <property type="entry name" value="SDR_fam"/>
</dbReference>
<dbReference type="InterPro" id="IPR051122">
    <property type="entry name" value="SDR_DHRS6-like"/>
</dbReference>
<keyword evidence="4" id="KW-1185">Reference proteome</keyword>
<reference evidence="3" key="1">
    <citation type="journal article" date="2023" name="Environ. Microbiol.">
        <title>The 2-methylpropene degradation pathway in Mycobacteriaceae family strains.</title>
        <authorList>
            <person name="Helbich S."/>
            <person name="Barrantes I."/>
            <person name="Dos Anjos Borges L.G."/>
            <person name="Pieper D.H."/>
            <person name="Vainshtein Y."/>
            <person name="Sohn K."/>
            <person name="Engesser K.H."/>
        </authorList>
    </citation>
    <scope>NUCLEOTIDE SEQUENCE</scope>
    <source>
        <strain evidence="3">IBE100</strain>
    </source>
</reference>
<name>A0ABT6GV07_MYCGU</name>
<evidence type="ECO:0000256" key="2">
    <source>
        <dbReference type="ARBA" id="ARBA00023002"/>
    </source>
</evidence>
<comment type="similarity">
    <text evidence="1">Belongs to the short-chain dehydrogenases/reductases (SDR) family.</text>
</comment>
<organism evidence="3 4">
    <name type="scientific">Mycolicibacterium gadium</name>
    <name type="common">Mycobacterium gadium</name>
    <dbReference type="NCBI Taxonomy" id="1794"/>
    <lineage>
        <taxon>Bacteria</taxon>
        <taxon>Bacillati</taxon>
        <taxon>Actinomycetota</taxon>
        <taxon>Actinomycetes</taxon>
        <taxon>Mycobacteriales</taxon>
        <taxon>Mycobacteriaceae</taxon>
        <taxon>Mycolicibacterium</taxon>
    </lineage>
</organism>
<accession>A0ABT6GV07</accession>
<dbReference type="PRINTS" id="PR00081">
    <property type="entry name" value="GDHRDH"/>
</dbReference>
<sequence length="284" mass="30889">MRFSMDDVLRYKGKSVVVTGAASGMGEAAARILVDLGATVTALDINATKVAVDRTLTIDLRDRSNIEEVAASIDGPIDGLFSCAGLPGPPFSEWDTILVNFVGARHLAEQLVPKMSKGSAISAISSSAAMGWQGHRKVITELLETEGFDAAVEWLTANEKKWSWSGYAYSKYITDAWVSWWYPELASKGIRINCINPGPTETAMMPAFQDFATKEVVDQSVGPVGRYSTAEEQAWPLVCLGSPRFSYVGGTVLWTDGGWEGAMTMDRHQATWTDTADREMSKNS</sequence>
<dbReference type="Gene3D" id="3.40.50.720">
    <property type="entry name" value="NAD(P)-binding Rossmann-like Domain"/>
    <property type="match status" value="1"/>
</dbReference>
<dbReference type="PANTHER" id="PTHR43477">
    <property type="entry name" value="DIHYDROANTICAPSIN 7-DEHYDROGENASE"/>
    <property type="match status" value="1"/>
</dbReference>
<dbReference type="Proteomes" id="UP001154266">
    <property type="component" value="Unassembled WGS sequence"/>
</dbReference>
<dbReference type="InterPro" id="IPR036291">
    <property type="entry name" value="NAD(P)-bd_dom_sf"/>
</dbReference>
<evidence type="ECO:0000313" key="4">
    <source>
        <dbReference type="Proteomes" id="UP001154266"/>
    </source>
</evidence>
<evidence type="ECO:0000313" key="3">
    <source>
        <dbReference type="EMBL" id="MDG5485320.1"/>
    </source>
</evidence>
<dbReference type="SUPFAM" id="SSF51735">
    <property type="entry name" value="NAD(P)-binding Rossmann-fold domains"/>
    <property type="match status" value="1"/>
</dbReference>
<gene>
    <name evidence="3" type="ORF">MNO81_21195</name>
</gene>
<proteinExistence type="inferred from homology"/>
<comment type="caution">
    <text evidence="3">The sequence shown here is derived from an EMBL/GenBank/DDBJ whole genome shotgun (WGS) entry which is preliminary data.</text>
</comment>
<keyword evidence="2" id="KW-0560">Oxidoreductase</keyword>
<dbReference type="Pfam" id="PF00106">
    <property type="entry name" value="adh_short"/>
    <property type="match status" value="1"/>
</dbReference>
<evidence type="ECO:0000256" key="1">
    <source>
        <dbReference type="ARBA" id="ARBA00006484"/>
    </source>
</evidence>